<dbReference type="InterPro" id="IPR011048">
    <property type="entry name" value="Haem_d1_sf"/>
</dbReference>
<dbReference type="Proteomes" id="UP001595444">
    <property type="component" value="Unassembled WGS sequence"/>
</dbReference>
<feature type="chain" id="PRO_5045730361" evidence="1">
    <location>
        <begin position="24"/>
        <end position="349"/>
    </location>
</feature>
<dbReference type="RefSeq" id="WP_194212780.1">
    <property type="nucleotide sequence ID" value="NZ_CP061205.1"/>
</dbReference>
<gene>
    <name evidence="2" type="ORF">ACFOKA_02110</name>
</gene>
<keyword evidence="3" id="KW-1185">Reference proteome</keyword>
<proteinExistence type="predicted"/>
<keyword evidence="1" id="KW-0732">Signal</keyword>
<dbReference type="Gene3D" id="2.130.10.10">
    <property type="entry name" value="YVTN repeat-like/Quinoprotein amine dehydrogenase"/>
    <property type="match status" value="2"/>
</dbReference>
<protein>
    <submittedName>
        <fullName evidence="2">YncE family protein</fullName>
    </submittedName>
</protein>
<evidence type="ECO:0000256" key="1">
    <source>
        <dbReference type="SAM" id="SignalP"/>
    </source>
</evidence>
<evidence type="ECO:0000313" key="2">
    <source>
        <dbReference type="EMBL" id="MFC3050691.1"/>
    </source>
</evidence>
<evidence type="ECO:0000313" key="3">
    <source>
        <dbReference type="Proteomes" id="UP001595444"/>
    </source>
</evidence>
<comment type="caution">
    <text evidence="2">The sequence shown here is derived from an EMBL/GenBank/DDBJ whole genome shotgun (WGS) entry which is preliminary data.</text>
</comment>
<name>A0ABV7D0Z4_9PROT</name>
<organism evidence="2 3">
    <name type="scientific">Kordiimonas pumila</name>
    <dbReference type="NCBI Taxonomy" id="2161677"/>
    <lineage>
        <taxon>Bacteria</taxon>
        <taxon>Pseudomonadati</taxon>
        <taxon>Pseudomonadota</taxon>
        <taxon>Alphaproteobacteria</taxon>
        <taxon>Kordiimonadales</taxon>
        <taxon>Kordiimonadaceae</taxon>
        <taxon>Kordiimonas</taxon>
    </lineage>
</organism>
<dbReference type="EMBL" id="JBHRSL010000002">
    <property type="protein sequence ID" value="MFC3050691.1"/>
    <property type="molecule type" value="Genomic_DNA"/>
</dbReference>
<sequence length="349" mass="38277">MIKKIVYGTAAALIAGFAVSVSASDTLYKLEQSATLPSTDTYWDYIKMEPAGNRLFMARVKDGLTVFDVDANKAIKTVEKSIGANGPLLLPEYNRGYVAMTDGSLLSFDLKTLEPINRLPLASDGGLNSAIYDPATHKIYAITGTRKEKATWFILDAATGELLEEKVFPFRKMDDPATDGRGILFAPVRYDDIILKLDSTADFREVARWEMPCHVSKVQYQKATNRLFAACLGDEPIFMALDADTGREIARVPIGKGLDALVVDEAHNRIITSNGTVGSLTVIEQEGADEYSLLGTVATRPGARMMHIDNRTGNLYVVFAEYTEPAGMGDHDDPVYHPDSFTVLTYSPQ</sequence>
<reference evidence="3" key="1">
    <citation type="journal article" date="2019" name="Int. J. Syst. Evol. Microbiol.">
        <title>The Global Catalogue of Microorganisms (GCM) 10K type strain sequencing project: providing services to taxonomists for standard genome sequencing and annotation.</title>
        <authorList>
            <consortium name="The Broad Institute Genomics Platform"/>
            <consortium name="The Broad Institute Genome Sequencing Center for Infectious Disease"/>
            <person name="Wu L."/>
            <person name="Ma J."/>
        </authorList>
    </citation>
    <scope>NUCLEOTIDE SEQUENCE [LARGE SCALE GENOMIC DNA]</scope>
    <source>
        <strain evidence="3">KCTC 62164</strain>
    </source>
</reference>
<dbReference type="InterPro" id="IPR015943">
    <property type="entry name" value="WD40/YVTN_repeat-like_dom_sf"/>
</dbReference>
<accession>A0ABV7D0Z4</accession>
<dbReference type="SUPFAM" id="SSF51004">
    <property type="entry name" value="C-terminal (heme d1) domain of cytochrome cd1-nitrite reductase"/>
    <property type="match status" value="1"/>
</dbReference>
<feature type="signal peptide" evidence="1">
    <location>
        <begin position="1"/>
        <end position="23"/>
    </location>
</feature>